<dbReference type="eggNOG" id="COG3209">
    <property type="taxonomic scope" value="Bacteria"/>
</dbReference>
<proteinExistence type="predicted"/>
<accession>D7VIP9</accession>
<name>D7VIP9_SPHSI</name>
<dbReference type="HOGENOM" id="CLU_006833_0_0_10"/>
<dbReference type="AlphaFoldDB" id="D7VIP9"/>
<keyword evidence="2" id="KW-1185">Reference proteome</keyword>
<protein>
    <submittedName>
        <fullName evidence="1">Uncharacterized protein</fullName>
    </submittedName>
</protein>
<dbReference type="EMBL" id="ACHA02000002">
    <property type="protein sequence ID" value="EFK59951.1"/>
    <property type="molecule type" value="Genomic_DNA"/>
</dbReference>
<organism evidence="1 2">
    <name type="scientific">Sphingobacterium spiritivorum ATCC 33861</name>
    <dbReference type="NCBI Taxonomy" id="525373"/>
    <lineage>
        <taxon>Bacteria</taxon>
        <taxon>Pseudomonadati</taxon>
        <taxon>Bacteroidota</taxon>
        <taxon>Sphingobacteriia</taxon>
        <taxon>Sphingobacteriales</taxon>
        <taxon>Sphingobacteriaceae</taxon>
        <taxon>Sphingobacterium</taxon>
    </lineage>
</organism>
<comment type="caution">
    <text evidence="1">The sequence shown here is derived from an EMBL/GenBank/DDBJ whole genome shotgun (WGS) entry which is preliminary data.</text>
</comment>
<evidence type="ECO:0000313" key="2">
    <source>
        <dbReference type="Proteomes" id="UP000006258"/>
    </source>
</evidence>
<reference evidence="1" key="1">
    <citation type="submission" date="2010-07" db="EMBL/GenBank/DDBJ databases">
        <authorList>
            <person name="Muzny D."/>
            <person name="Qin X."/>
            <person name="Buhay C."/>
            <person name="Dugan-Rocha S."/>
            <person name="Ding Y."/>
            <person name="Chen G."/>
            <person name="Hawes A."/>
            <person name="Holder M."/>
            <person name="Jhangiani S."/>
            <person name="Johnson A."/>
            <person name="Khan Z."/>
            <person name="Li Z."/>
            <person name="Liu W."/>
            <person name="Liu X."/>
            <person name="Perez L."/>
            <person name="Shen H."/>
            <person name="Wang Q."/>
            <person name="Watt J."/>
            <person name="Xi L."/>
            <person name="Xin Y."/>
            <person name="Zhou J."/>
            <person name="Deng J."/>
            <person name="Jiang H."/>
            <person name="Liu Y."/>
            <person name="Qu J."/>
            <person name="Song X.-Z."/>
            <person name="Zhang L."/>
            <person name="Villasana D."/>
            <person name="Johnson A."/>
            <person name="Liu J."/>
            <person name="Liyanage D."/>
            <person name="Lorensuhewa L."/>
            <person name="Robinson T."/>
            <person name="Song A."/>
            <person name="Song B.-B."/>
            <person name="Dinh H."/>
            <person name="Thornton R."/>
            <person name="Coyle M."/>
            <person name="Francisco L."/>
            <person name="Jackson L."/>
            <person name="Javaid M."/>
            <person name="Korchina V."/>
            <person name="Kovar C."/>
            <person name="Mata R."/>
            <person name="Mathew T."/>
            <person name="Ngo R."/>
            <person name="Nguyen L."/>
            <person name="Nguyen N."/>
            <person name="Okwuonu G."/>
            <person name="Ongeri F."/>
            <person name="Pham C."/>
            <person name="Simmons D."/>
            <person name="Wilczek-Boney K."/>
            <person name="Hale W."/>
            <person name="Jakkamsetti A."/>
            <person name="Pham P."/>
            <person name="Ruth R."/>
            <person name="San Lucas F."/>
            <person name="Warren J."/>
            <person name="Zhang J."/>
            <person name="Zhao Z."/>
            <person name="Zhou C."/>
            <person name="Zhu D."/>
            <person name="Lee S."/>
            <person name="Bess C."/>
            <person name="Blankenburg K."/>
            <person name="Forbes L."/>
            <person name="Fu Q."/>
            <person name="Gubbala S."/>
            <person name="Hirani K."/>
            <person name="Jayaseelan J.C."/>
            <person name="Lara F."/>
            <person name="Munidasa M."/>
            <person name="Palculict T."/>
            <person name="Patil S."/>
            <person name="Pu L.-L."/>
            <person name="Saada N."/>
            <person name="Tang L."/>
            <person name="Weissenberger G."/>
            <person name="Zhu Y."/>
            <person name="Hemphill L."/>
            <person name="Shang Y."/>
            <person name="Youmans B."/>
            <person name="Ayvaz T."/>
            <person name="Ross M."/>
            <person name="Santibanez J."/>
            <person name="Aqrawi P."/>
            <person name="Gross S."/>
            <person name="Joshi V."/>
            <person name="Fowler G."/>
            <person name="Nazareth L."/>
            <person name="Reid J."/>
            <person name="Worley K."/>
            <person name="Petrosino J."/>
            <person name="Highlander S."/>
            <person name="Gibbs R."/>
        </authorList>
    </citation>
    <scope>NUCLEOTIDE SEQUENCE [LARGE SCALE GENOMIC DNA]</scope>
    <source>
        <strain evidence="1">ATCC 33861</strain>
    </source>
</reference>
<dbReference type="Proteomes" id="UP000006258">
    <property type="component" value="Unassembled WGS sequence"/>
</dbReference>
<gene>
    <name evidence="1" type="ORF">HMPREF0766_10868</name>
</gene>
<evidence type="ECO:0000313" key="1">
    <source>
        <dbReference type="EMBL" id="EFK59951.1"/>
    </source>
</evidence>
<sequence length="1125" mass="128796">MNLYLKQLFSKIKCLILIYSFFSFSFNLFGQTDQYKIKPQIASPDVAAFLMYGEYNVGVNTGVPDIKIPLFKVQSGSLSYDVDVDYNASGIKVSQVASSVGLGWSLNSGGVISRSVRALPDEYAQRGYIDLNVSYEEKYSYTTNQQKQVYADLFYDGEPDVFSFRLPTGEGGKFIYDVSKRKFINDFDPGIKIDWINKSSYQSSSFVLTTTNGNRYFFETTQVTFDDSAWEIPLILKSYTQSWFLSRIENIKGESIAYQYETVSAYASLPSGSSVKPEWLVQKSFVKKFLYQADSRDYGMPREVYEQNLSYYTQVEPRIKEITMKSGKVLFNYTVPRYDFPGHQLNSIDIYADQQIINKVVFSYDYFVGNNPVTQFDYRLKLNSLSIGVSNDQRYGFRYDMSHPLPATNSTAQDYWGYYNGRISDFLPKIKPLALPGIDTDRYVGGSDRSVDTSLIQSGILKEIVYPTGGKTIFTFEPNFYSGQSNTELNKVYGNLKVTGKSKRIPVHDTVDFVVNENVLNNTGYLKIYFSPLKPPGPYYSPPDMQVVRLIDLTTNQNVIIKNRSTNYTQSESHNLQVSLINGRIYRLITTVVDEPSDNLFNASYVEASVSGKYHATANRNIFADGVRIQTIENFDHTGVLVNMDKFNYSEGKVLRELKEVDDNHYFQKLKIDYQCAEMIPCACFYDRNYLVYTGQANILGPNIFGRHIYYESVQKIQYNNKREITGKIGYSKNLSLAVPYSFHSPNSPYQKEFVNNMVFIGNAPSESYYKWDNVSGKFILQRMVERKYDLISNPLRVMKFFRTKIYVNPTCAASQVSIDSDLFGQTPFMLYIPVYRLSRETISEYDANGTTISTTNSTESTYDDVFGQLRTNKIQTSDGKVKRNYFIYPYDYIDSTPFLAKLLEKNVIANPIESVTLVENGGSKRILGGKHFTYDNFNRLHSIYELRINSNGIVSNDFKFSNRIKGVIFPEGEQTAFLPDEQYEKRLECILYDNFNNLSEVLENGSLSTSYLWGYNGQYPVAEIVNAHYNDVVSAIGGQSVVDALNSGTVTADYIRQKMEILRSNLPGSQVTSYTYKPLVGMTSKTDARGQTEYYQYDGLQRLQHVLDQFQQLRQSYHYHYRPQ</sequence>
<dbReference type="STRING" id="525373.HMPREF0766_10868"/>